<dbReference type="Pfam" id="PF04122">
    <property type="entry name" value="CW_binding_2"/>
    <property type="match status" value="3"/>
</dbReference>
<proteinExistence type="predicted"/>
<dbReference type="EMBL" id="BAAAPW010000004">
    <property type="protein sequence ID" value="GAA2040772.1"/>
    <property type="molecule type" value="Genomic_DNA"/>
</dbReference>
<dbReference type="PANTHER" id="PTHR30032:SF1">
    <property type="entry name" value="N-ACETYLMURAMOYL-L-ALANINE AMIDASE LYTC"/>
    <property type="match status" value="1"/>
</dbReference>
<name>A0ABP5G5S1_9MICO</name>
<sequence>MRARRVLTGLVVGAVIATTATVAANAEDTLAGAPRAAGTPIDVPAWRDAPGEGPAREADLTEEQRQYEAHLRLQAAEADVAEPGVSDAARSLQGFDETVPADVPSAGDDAVPSGDAGPAAVGATGAATDVATAEAAAGFTAGNLIIDANFYNGSAMSESQIQSFLQSKVGTCKNSYCLANYKVNTPTRTWSWGTCSTYTGGTAESAARIIYKVQRACNISARVILVTLEKEQSLISDPDPGLGQMQKAMGYGCPDTSACDSTYYGFFNQVYAAGRQLTWYGNPEGSFTWIRVGSSNRILYHPDASRCGGSDVVVQNRATAALYYYTPYQPNSAALANLYGTGDSCSSYGNRNFWRLHRDWFGDPRVKLDIPWTRYAGADRYATAAAVSKATYPNAGVPVAYVASGLDYPDALSAAPAAAAQGGPLLLTGRTSLPSATAAELTRLKPARIVLVGQTGVVSGSVHGALDKIAPTIRVGGADRYATSRLIADYAFGSASIAYLATGTGYADALSAGAAAGKVKGPIVLVSGRAGSVDSATRGLLTSLKVGEVRIAGGTGVVSSGIESSLKTSFSVKRYGGSDRYATSAAVVRAAYGTGGPAYLATGTAFPDALAGAAAAGRVGAPLLLTRPTCVPSSIASVVQDKGITQLRLLGGSAVLSDRVARLAPC</sequence>
<protein>
    <recommendedName>
        <fullName evidence="5">Cell wall-binding repeat-containing protein</fullName>
    </recommendedName>
</protein>
<evidence type="ECO:0000256" key="2">
    <source>
        <dbReference type="SAM" id="SignalP"/>
    </source>
</evidence>
<reference evidence="4" key="1">
    <citation type="journal article" date="2019" name="Int. J. Syst. Evol. Microbiol.">
        <title>The Global Catalogue of Microorganisms (GCM) 10K type strain sequencing project: providing services to taxonomists for standard genome sequencing and annotation.</title>
        <authorList>
            <consortium name="The Broad Institute Genomics Platform"/>
            <consortium name="The Broad Institute Genome Sequencing Center for Infectious Disease"/>
            <person name="Wu L."/>
            <person name="Ma J."/>
        </authorList>
    </citation>
    <scope>NUCLEOTIDE SEQUENCE [LARGE SCALE GENOMIC DNA]</scope>
    <source>
        <strain evidence="4">JCM 15672</strain>
    </source>
</reference>
<keyword evidence="4" id="KW-1185">Reference proteome</keyword>
<gene>
    <name evidence="3" type="ORF">GCM10009819_27970</name>
</gene>
<feature type="signal peptide" evidence="2">
    <location>
        <begin position="1"/>
        <end position="26"/>
    </location>
</feature>
<evidence type="ECO:0008006" key="5">
    <source>
        <dbReference type="Google" id="ProtNLM"/>
    </source>
</evidence>
<keyword evidence="2" id="KW-0732">Signal</keyword>
<dbReference type="InterPro" id="IPR051922">
    <property type="entry name" value="Bact_Sporulation_Assoc"/>
</dbReference>
<comment type="caution">
    <text evidence="3">The sequence shown here is derived from an EMBL/GenBank/DDBJ whole genome shotgun (WGS) entry which is preliminary data.</text>
</comment>
<feature type="region of interest" description="Disordered" evidence="1">
    <location>
        <begin position="34"/>
        <end position="58"/>
    </location>
</feature>
<evidence type="ECO:0000313" key="4">
    <source>
        <dbReference type="Proteomes" id="UP001501196"/>
    </source>
</evidence>
<feature type="chain" id="PRO_5046767068" description="Cell wall-binding repeat-containing protein" evidence="2">
    <location>
        <begin position="27"/>
        <end position="666"/>
    </location>
</feature>
<accession>A0ABP5G5S1</accession>
<dbReference type="RefSeq" id="WP_344375571.1">
    <property type="nucleotide sequence ID" value="NZ_BAAAPW010000004.1"/>
</dbReference>
<organism evidence="3 4">
    <name type="scientific">Agromyces tropicus</name>
    <dbReference type="NCBI Taxonomy" id="555371"/>
    <lineage>
        <taxon>Bacteria</taxon>
        <taxon>Bacillati</taxon>
        <taxon>Actinomycetota</taxon>
        <taxon>Actinomycetes</taxon>
        <taxon>Micrococcales</taxon>
        <taxon>Microbacteriaceae</taxon>
        <taxon>Agromyces</taxon>
    </lineage>
</organism>
<dbReference type="PANTHER" id="PTHR30032">
    <property type="entry name" value="N-ACETYLMURAMOYL-L-ALANINE AMIDASE-RELATED"/>
    <property type="match status" value="1"/>
</dbReference>
<dbReference type="Gene3D" id="3.40.50.12090">
    <property type="match status" value="1"/>
</dbReference>
<evidence type="ECO:0000313" key="3">
    <source>
        <dbReference type="EMBL" id="GAA2040772.1"/>
    </source>
</evidence>
<dbReference type="Proteomes" id="UP001501196">
    <property type="component" value="Unassembled WGS sequence"/>
</dbReference>
<evidence type="ECO:0000256" key="1">
    <source>
        <dbReference type="SAM" id="MobiDB-lite"/>
    </source>
</evidence>
<dbReference type="InterPro" id="IPR007253">
    <property type="entry name" value="Cell_wall-bd_2"/>
</dbReference>